<feature type="binding site" evidence="16">
    <location>
        <position position="65"/>
    </location>
    <ligand>
        <name>substrate</name>
    </ligand>
</feature>
<evidence type="ECO:0000256" key="17">
    <source>
        <dbReference type="PIRSR" id="PIRSR600829-3"/>
    </source>
</evidence>
<evidence type="ECO:0000256" key="2">
    <source>
        <dbReference type="ARBA" id="ARBA00005967"/>
    </source>
</evidence>
<dbReference type="PANTHER" id="PTHR34299">
    <property type="entry name" value="DIACYLGLYCEROL KINASE"/>
    <property type="match status" value="1"/>
</dbReference>
<dbReference type="EMBL" id="PFBZ01000062">
    <property type="protein sequence ID" value="PIT86735.1"/>
    <property type="molecule type" value="Genomic_DNA"/>
</dbReference>
<comment type="caution">
    <text evidence="20">The sequence shown here is derived from an EMBL/GenBank/DDBJ whole genome shotgun (WGS) entry which is preliminary data.</text>
</comment>
<dbReference type="PANTHER" id="PTHR34299:SF1">
    <property type="entry name" value="DIACYLGLYCEROL KINASE"/>
    <property type="match status" value="1"/>
</dbReference>
<dbReference type="GO" id="GO:0005886">
    <property type="term" value="C:plasma membrane"/>
    <property type="evidence" value="ECO:0007669"/>
    <property type="project" value="UniProtKB-SubCell"/>
</dbReference>
<name>A0A2M6W1Y0_9BACT</name>
<gene>
    <name evidence="20" type="ORF">COU33_01495</name>
</gene>
<evidence type="ECO:0000256" key="1">
    <source>
        <dbReference type="ARBA" id="ARBA00004651"/>
    </source>
</evidence>
<proteinExistence type="inferred from homology"/>
<protein>
    <submittedName>
        <fullName evidence="20">Diacylglycerol kinase</fullName>
    </submittedName>
</protein>
<feature type="transmembrane region" description="Helical" evidence="19">
    <location>
        <begin position="52"/>
        <end position="71"/>
    </location>
</feature>
<dbReference type="InterPro" id="IPR036945">
    <property type="entry name" value="DAGK_sf"/>
</dbReference>
<feature type="binding site" evidence="18">
    <location>
        <position position="24"/>
    </location>
    <ligand>
        <name>a divalent metal cation</name>
        <dbReference type="ChEBI" id="CHEBI:60240"/>
    </ligand>
</feature>
<evidence type="ECO:0000256" key="13">
    <source>
        <dbReference type="ARBA" id="ARBA00023209"/>
    </source>
</evidence>
<evidence type="ECO:0000256" key="8">
    <source>
        <dbReference type="ARBA" id="ARBA00022777"/>
    </source>
</evidence>
<evidence type="ECO:0000256" key="12">
    <source>
        <dbReference type="ARBA" id="ARBA00023136"/>
    </source>
</evidence>
<feature type="binding site" evidence="17">
    <location>
        <position position="72"/>
    </location>
    <ligand>
        <name>ATP</name>
        <dbReference type="ChEBI" id="CHEBI:30616"/>
    </ligand>
</feature>
<keyword evidence="6 19" id="KW-0812">Transmembrane</keyword>
<evidence type="ECO:0000256" key="7">
    <source>
        <dbReference type="ARBA" id="ARBA00022741"/>
    </source>
</evidence>
<feature type="binding site" evidence="18">
    <location>
        <position position="72"/>
    </location>
    <ligand>
        <name>a divalent metal cation</name>
        <dbReference type="ChEBI" id="CHEBI:60240"/>
    </ligand>
</feature>
<dbReference type="Proteomes" id="UP000229362">
    <property type="component" value="Unassembled WGS sequence"/>
</dbReference>
<evidence type="ECO:0000256" key="14">
    <source>
        <dbReference type="ARBA" id="ARBA00023264"/>
    </source>
</evidence>
<evidence type="ECO:0000256" key="11">
    <source>
        <dbReference type="ARBA" id="ARBA00023098"/>
    </source>
</evidence>
<sequence length="122" mass="13726">MSIKRFIGSFKDASRGVRYAFSHEQNFRIQIYTAIFILLVSLVLSISKGDLVVVLLLITLVLLLELLNTAVEKMLDLLKPRMSLHVEVIKDVMAAVVLTASLCSLIVGIIIFYPYLVELFLL</sequence>
<organism evidence="20 21">
    <name type="scientific">Candidatus Magasanikbacteria bacterium CG10_big_fil_rev_8_21_14_0_10_43_6</name>
    <dbReference type="NCBI Taxonomy" id="1974650"/>
    <lineage>
        <taxon>Bacteria</taxon>
        <taxon>Candidatus Magasanikiibacteriota</taxon>
    </lineage>
</organism>
<keyword evidence="11" id="KW-0443">Lipid metabolism</keyword>
<reference evidence="21" key="1">
    <citation type="submission" date="2017-09" db="EMBL/GenBank/DDBJ databases">
        <title>Depth-based differentiation of microbial function through sediment-hosted aquifers and enrichment of novel symbionts in the deep terrestrial subsurface.</title>
        <authorList>
            <person name="Probst A.J."/>
            <person name="Ladd B."/>
            <person name="Jarett J.K."/>
            <person name="Geller-Mcgrath D.E."/>
            <person name="Sieber C.M.K."/>
            <person name="Emerson J.B."/>
            <person name="Anantharaman K."/>
            <person name="Thomas B.C."/>
            <person name="Malmstrom R."/>
            <person name="Stieglmeier M."/>
            <person name="Klingl A."/>
            <person name="Woyke T."/>
            <person name="Ryan C.M."/>
            <person name="Banfield J.F."/>
        </authorList>
    </citation>
    <scope>NUCLEOTIDE SEQUENCE [LARGE SCALE GENOMIC DNA]</scope>
</reference>
<comment type="subcellular location">
    <subcellularLocation>
        <location evidence="1">Cell membrane</location>
        <topology evidence="1">Multi-pass membrane protein</topology>
    </subcellularLocation>
</comment>
<keyword evidence="18" id="KW-0479">Metal-binding</keyword>
<keyword evidence="7 17" id="KW-0547">Nucleotide-binding</keyword>
<keyword evidence="18" id="KW-0460">Magnesium</keyword>
<dbReference type="Gene3D" id="1.10.287.3610">
    <property type="match status" value="1"/>
</dbReference>
<dbReference type="InterPro" id="IPR000829">
    <property type="entry name" value="DAGK"/>
</dbReference>
<keyword evidence="8 20" id="KW-0418">Kinase</keyword>
<dbReference type="GO" id="GO:0046872">
    <property type="term" value="F:metal ion binding"/>
    <property type="evidence" value="ECO:0007669"/>
    <property type="project" value="UniProtKB-KW"/>
</dbReference>
<dbReference type="GO" id="GO:0005524">
    <property type="term" value="F:ATP binding"/>
    <property type="evidence" value="ECO:0007669"/>
    <property type="project" value="UniProtKB-KW"/>
</dbReference>
<feature type="transmembrane region" description="Helical" evidence="19">
    <location>
        <begin position="92"/>
        <end position="116"/>
    </location>
</feature>
<feature type="binding site" evidence="17">
    <location>
        <begin position="90"/>
        <end position="91"/>
    </location>
    <ligand>
        <name>ATP</name>
        <dbReference type="ChEBI" id="CHEBI:30616"/>
    </ligand>
</feature>
<evidence type="ECO:0000256" key="3">
    <source>
        <dbReference type="ARBA" id="ARBA00022475"/>
    </source>
</evidence>
<evidence type="ECO:0000256" key="5">
    <source>
        <dbReference type="ARBA" id="ARBA00022679"/>
    </source>
</evidence>
<accession>A0A2M6W1Y0</accession>
<feature type="transmembrane region" description="Helical" evidence="19">
    <location>
        <begin position="29"/>
        <end position="46"/>
    </location>
</feature>
<keyword evidence="12 19" id="KW-0472">Membrane</keyword>
<dbReference type="Pfam" id="PF01219">
    <property type="entry name" value="DAGK_prokar"/>
    <property type="match status" value="1"/>
</dbReference>
<keyword evidence="14" id="KW-1208">Phospholipid metabolism</keyword>
<dbReference type="GO" id="GO:0016301">
    <property type="term" value="F:kinase activity"/>
    <property type="evidence" value="ECO:0007669"/>
    <property type="project" value="UniProtKB-KW"/>
</dbReference>
<evidence type="ECO:0000256" key="19">
    <source>
        <dbReference type="SAM" id="Phobius"/>
    </source>
</evidence>
<evidence type="ECO:0000313" key="21">
    <source>
        <dbReference type="Proteomes" id="UP000229362"/>
    </source>
</evidence>
<evidence type="ECO:0000256" key="18">
    <source>
        <dbReference type="PIRSR" id="PIRSR600829-4"/>
    </source>
</evidence>
<evidence type="ECO:0000256" key="6">
    <source>
        <dbReference type="ARBA" id="ARBA00022692"/>
    </source>
</evidence>
<evidence type="ECO:0000313" key="20">
    <source>
        <dbReference type="EMBL" id="PIT86735.1"/>
    </source>
</evidence>
<dbReference type="AlphaFoldDB" id="A0A2M6W1Y0"/>
<evidence type="ECO:0000256" key="15">
    <source>
        <dbReference type="PIRSR" id="PIRSR600829-1"/>
    </source>
</evidence>
<keyword evidence="10 19" id="KW-1133">Transmembrane helix</keyword>
<keyword evidence="5" id="KW-0808">Transferase</keyword>
<feature type="binding site" evidence="17">
    <location>
        <position position="5"/>
    </location>
    <ligand>
        <name>ATP</name>
        <dbReference type="ChEBI" id="CHEBI:30616"/>
    </ligand>
</feature>
<keyword evidence="13" id="KW-0594">Phospholipid biosynthesis</keyword>
<comment type="cofactor">
    <cofactor evidence="18">
        <name>Mg(2+)</name>
        <dbReference type="ChEBI" id="CHEBI:18420"/>
    </cofactor>
    <text evidence="18">Mn(2+), Zn(2+), Cd(2+) and Co(2+) support activity to lesser extents.</text>
</comment>
<evidence type="ECO:0000256" key="16">
    <source>
        <dbReference type="PIRSR" id="PIRSR600829-2"/>
    </source>
</evidence>
<keyword evidence="9 17" id="KW-0067">ATP-binding</keyword>
<dbReference type="CDD" id="cd14263">
    <property type="entry name" value="DAGK_IM_like"/>
    <property type="match status" value="1"/>
</dbReference>
<keyword evidence="4" id="KW-0444">Lipid biosynthesis</keyword>
<comment type="similarity">
    <text evidence="2">Belongs to the bacterial diacylglycerol kinase family.</text>
</comment>
<feature type="binding site" evidence="16">
    <location>
        <position position="5"/>
    </location>
    <ligand>
        <name>substrate</name>
    </ligand>
</feature>
<evidence type="ECO:0000256" key="10">
    <source>
        <dbReference type="ARBA" id="ARBA00022989"/>
    </source>
</evidence>
<feature type="active site" description="Proton acceptor" evidence="15">
    <location>
        <position position="65"/>
    </location>
</feature>
<keyword evidence="3" id="KW-1003">Cell membrane</keyword>
<dbReference type="GO" id="GO:0008654">
    <property type="term" value="P:phospholipid biosynthetic process"/>
    <property type="evidence" value="ECO:0007669"/>
    <property type="project" value="UniProtKB-KW"/>
</dbReference>
<evidence type="ECO:0000256" key="4">
    <source>
        <dbReference type="ARBA" id="ARBA00022516"/>
    </source>
</evidence>
<feature type="binding site" evidence="17">
    <location>
        <position position="24"/>
    </location>
    <ligand>
        <name>ATP</name>
        <dbReference type="ChEBI" id="CHEBI:30616"/>
    </ligand>
</feature>
<evidence type="ECO:0000256" key="9">
    <source>
        <dbReference type="ARBA" id="ARBA00022840"/>
    </source>
</evidence>